<dbReference type="RefSeq" id="WP_123083609.1">
    <property type="nucleotide sequence ID" value="NZ_RJAI01000001.1"/>
</dbReference>
<comment type="caution">
    <text evidence="1">The sequence shown here is derived from an EMBL/GenBank/DDBJ whole genome shotgun (WGS) entry which is preliminary data.</text>
</comment>
<proteinExistence type="predicted"/>
<dbReference type="AlphaFoldDB" id="A0A3M8TPQ5"/>
<accession>A0A3M8TPQ5</accession>
<name>A0A3M8TPQ5_PSEPU</name>
<gene>
    <name evidence="1" type="ORF">EFK07_00030</name>
</gene>
<reference evidence="1 2" key="1">
    <citation type="submission" date="2018-10" db="EMBL/GenBank/DDBJ databases">
        <title>An outbreak of IMP-63 producing strain in France.</title>
        <authorList>
            <person name="Bour M."/>
            <person name="Liapis E."/>
            <person name="Plesiat P."/>
        </authorList>
    </citation>
    <scope>NUCLEOTIDE SEQUENCE [LARGE SCALE GENOMIC DNA]</scope>
    <source>
        <strain evidence="1 2">12917</strain>
    </source>
</reference>
<dbReference type="InterPro" id="IPR025320">
    <property type="entry name" value="DUF4225"/>
</dbReference>
<dbReference type="Proteomes" id="UP000278162">
    <property type="component" value="Unassembled WGS sequence"/>
</dbReference>
<dbReference type="EMBL" id="RJAI01000001">
    <property type="protein sequence ID" value="RNF94106.1"/>
    <property type="molecule type" value="Genomic_DNA"/>
</dbReference>
<evidence type="ECO:0000313" key="1">
    <source>
        <dbReference type="EMBL" id="RNF94106.1"/>
    </source>
</evidence>
<dbReference type="Pfam" id="PF13988">
    <property type="entry name" value="DUF4225"/>
    <property type="match status" value="1"/>
</dbReference>
<sequence>MSRSDAGGGMDDDFWEVSSQAARLTQYACEVGAHYIGDDILRARFVQEIAYVGKAIVDDVSAGRVSAKEGQEALEQEYLELLTQVWEYSKLVAGVTAGILQVHTGAAVCGFSLGVGCLIGGVPMMLHGANNIYENGLNIFLGQRGTVGPIRKAYQRVAVAAGGTVSDGNVAYGTLDLGLSAYNLSRLVLKPGAWRLFRYVRADKTQALKTMSTHSIVFEVGIDMLTGEQVRVELRDR</sequence>
<evidence type="ECO:0000313" key="2">
    <source>
        <dbReference type="Proteomes" id="UP000278162"/>
    </source>
</evidence>
<organism evidence="1 2">
    <name type="scientific">Pseudomonas putida</name>
    <name type="common">Arthrobacter siderocapsulatus</name>
    <dbReference type="NCBI Taxonomy" id="303"/>
    <lineage>
        <taxon>Bacteria</taxon>
        <taxon>Pseudomonadati</taxon>
        <taxon>Pseudomonadota</taxon>
        <taxon>Gammaproteobacteria</taxon>
        <taxon>Pseudomonadales</taxon>
        <taxon>Pseudomonadaceae</taxon>
        <taxon>Pseudomonas</taxon>
    </lineage>
</organism>
<protein>
    <submittedName>
        <fullName evidence="1">DUF4225 domain-containing protein</fullName>
    </submittedName>
</protein>